<accession>A0A067TQN3</accession>
<reference evidence="3" key="1">
    <citation type="journal article" date="2014" name="Proc. Natl. Acad. Sci. U.S.A.">
        <title>Extensive sampling of basidiomycete genomes demonstrates inadequacy of the white-rot/brown-rot paradigm for wood decay fungi.</title>
        <authorList>
            <person name="Riley R."/>
            <person name="Salamov A.A."/>
            <person name="Brown D.W."/>
            <person name="Nagy L.G."/>
            <person name="Floudas D."/>
            <person name="Held B.W."/>
            <person name="Levasseur A."/>
            <person name="Lombard V."/>
            <person name="Morin E."/>
            <person name="Otillar R."/>
            <person name="Lindquist E.A."/>
            <person name="Sun H."/>
            <person name="LaButti K.M."/>
            <person name="Schmutz J."/>
            <person name="Jabbour D."/>
            <person name="Luo H."/>
            <person name="Baker S.E."/>
            <person name="Pisabarro A.G."/>
            <person name="Walton J.D."/>
            <person name="Blanchette R.A."/>
            <person name="Henrissat B."/>
            <person name="Martin F."/>
            <person name="Cullen D."/>
            <person name="Hibbett D.S."/>
            <person name="Grigoriev I.V."/>
        </authorList>
    </citation>
    <scope>NUCLEOTIDE SEQUENCE [LARGE SCALE GENOMIC DNA]</scope>
    <source>
        <strain evidence="3">CBS 339.88</strain>
    </source>
</reference>
<dbReference type="InterPro" id="IPR011990">
    <property type="entry name" value="TPR-like_helical_dom_sf"/>
</dbReference>
<sequence>MCLWLNDLARSFQLRFQGSRDFDDISKAILNAQQAVYLTPSGNDNLPGCLINLGLLLRIRFTSMGNFADLSESISHLQEAGRLLPEDHHYKPSQLSSLGTSLGIRFESTGKLSDISEAISFHQKAVHLAPVGYINLGAFLNNLGMSFILRFTSTEDLTDITEAVSILQKAVDITPENHEDMPIRLDNLGNSLQARFEHTGDFVDISKSVATHRRAVYLTSEGHAELPYRLSNLGNSLRLHFSSTGKLTDLSEGISFLQKAVRLAPEGHAGLRDWLNGLGNLLRTRFDETGDLKDASEAISSLQKSVNLTPEGHADLPGALTNLAISFSRRFFRTKDPADYFSSIHNYRLCATHVTGPPSIRLAAAKVWIAMSEETDLSQLLEAYRTAINLVSVIAGLEETIQKRYMTLSNISELSTSAAAVAFRTDQPDLALEFLEQGRCLVWSQLNNLRTPLDDLRAHDAALADNILRVSVALENAGSRTEPAPLTAEASMIAKMSIQNVVTARVKLAEEWAQLLTEVRALPHFEDFLKPVSCSTLLKGIPNTGPVVVINIHKDRSDALALVSGRKPLHIPLPEFSYEQADTLRKYFKTHLLDSGLRMRGTERGMRHERSDFVKDVLGQLWIYVVKPILDGLGYSEPPPTLPRIWWCVTGPLAFLPIHAAGIYSPTESTPGIYTTLSDFAISSFTPTVKALVERVQRPRELLEQAKGLLMVGQANAPMLPSIPGTRIELRAIERLAKQGNLRYISLENDEATVTQVIAKMKDNSFIHLACHAAQETDDPLQSGFYLHDGRLNLLSIIKEKLVAADLAFLSACQTCAGDENLSEEAVHLAAGMLAAGYRSVVATMWSIDDRSGPKIAEEFYRHLLDTRVDDNRPSEGLSSDGAAYSLHYATRQIRKALGDSESSLLIWVPYVHFGL</sequence>
<organism evidence="2 3">
    <name type="scientific">Galerina marginata (strain CBS 339.88)</name>
    <dbReference type="NCBI Taxonomy" id="685588"/>
    <lineage>
        <taxon>Eukaryota</taxon>
        <taxon>Fungi</taxon>
        <taxon>Dikarya</taxon>
        <taxon>Basidiomycota</taxon>
        <taxon>Agaricomycotina</taxon>
        <taxon>Agaricomycetes</taxon>
        <taxon>Agaricomycetidae</taxon>
        <taxon>Agaricales</taxon>
        <taxon>Agaricineae</taxon>
        <taxon>Strophariaceae</taxon>
        <taxon>Galerina</taxon>
    </lineage>
</organism>
<dbReference type="Proteomes" id="UP000027222">
    <property type="component" value="Unassembled WGS sequence"/>
</dbReference>
<protein>
    <recommendedName>
        <fullName evidence="1">CHAT domain-containing protein</fullName>
    </recommendedName>
</protein>
<dbReference type="Gene3D" id="1.25.40.10">
    <property type="entry name" value="Tetratricopeptide repeat domain"/>
    <property type="match status" value="2"/>
</dbReference>
<feature type="domain" description="CHAT" evidence="1">
    <location>
        <begin position="617"/>
        <end position="915"/>
    </location>
</feature>
<keyword evidence="3" id="KW-1185">Reference proteome</keyword>
<evidence type="ECO:0000313" key="3">
    <source>
        <dbReference type="Proteomes" id="UP000027222"/>
    </source>
</evidence>
<dbReference type="EMBL" id="KL142368">
    <property type="protein sequence ID" value="KDR84637.1"/>
    <property type="molecule type" value="Genomic_DNA"/>
</dbReference>
<dbReference type="Pfam" id="PF12770">
    <property type="entry name" value="CHAT"/>
    <property type="match status" value="1"/>
</dbReference>
<name>A0A067TQN3_GALM3</name>
<dbReference type="STRING" id="685588.A0A067TQN3"/>
<evidence type="ECO:0000313" key="2">
    <source>
        <dbReference type="EMBL" id="KDR84637.1"/>
    </source>
</evidence>
<dbReference type="OrthoDB" id="9991317at2759"/>
<gene>
    <name evidence="2" type="ORF">GALMADRAFT_719832</name>
</gene>
<dbReference type="SUPFAM" id="SSF48452">
    <property type="entry name" value="TPR-like"/>
    <property type="match status" value="1"/>
</dbReference>
<evidence type="ECO:0000259" key="1">
    <source>
        <dbReference type="Pfam" id="PF12770"/>
    </source>
</evidence>
<dbReference type="AlphaFoldDB" id="A0A067TQN3"/>
<dbReference type="InterPro" id="IPR024983">
    <property type="entry name" value="CHAT_dom"/>
</dbReference>
<proteinExistence type="predicted"/>
<dbReference type="PANTHER" id="PTHR10098">
    <property type="entry name" value="RAPSYN-RELATED"/>
    <property type="match status" value="1"/>
</dbReference>
<dbReference type="HOGENOM" id="CLU_001305_0_1_1"/>